<name>A0A2G9TQB7_TELCI</name>
<dbReference type="OrthoDB" id="303066at2759"/>
<dbReference type="GO" id="GO:0005261">
    <property type="term" value="F:monoatomic cation channel activity"/>
    <property type="evidence" value="ECO:0007669"/>
    <property type="project" value="TreeGrafter"/>
</dbReference>
<feature type="transmembrane region" description="Helical" evidence="1">
    <location>
        <begin position="119"/>
        <end position="143"/>
    </location>
</feature>
<dbReference type="InterPro" id="IPR056770">
    <property type="entry name" value="Piezo_THU9_anchor"/>
</dbReference>
<evidence type="ECO:0000313" key="5">
    <source>
        <dbReference type="Proteomes" id="UP000230423"/>
    </source>
</evidence>
<reference evidence="4 5" key="1">
    <citation type="submission" date="2015-09" db="EMBL/GenBank/DDBJ databases">
        <title>Draft genome of the parasitic nematode Teladorsagia circumcincta isolate WARC Sus (inbred).</title>
        <authorList>
            <person name="Mitreva M."/>
        </authorList>
    </citation>
    <scope>NUCLEOTIDE SEQUENCE [LARGE SCALE GENOMIC DNA]</scope>
    <source>
        <strain evidence="4 5">S</strain>
    </source>
</reference>
<dbReference type="AlphaFoldDB" id="A0A2G9TQB7"/>
<dbReference type="EMBL" id="KZ355975">
    <property type="protein sequence ID" value="PIO60181.1"/>
    <property type="molecule type" value="Genomic_DNA"/>
</dbReference>
<evidence type="ECO:0000259" key="2">
    <source>
        <dbReference type="Pfam" id="PF23188"/>
    </source>
</evidence>
<dbReference type="GO" id="GO:0005886">
    <property type="term" value="C:plasma membrane"/>
    <property type="evidence" value="ECO:0007669"/>
    <property type="project" value="TreeGrafter"/>
</dbReference>
<feature type="transmembrane region" description="Helical" evidence="1">
    <location>
        <begin position="209"/>
        <end position="227"/>
    </location>
</feature>
<evidence type="ECO:0000313" key="4">
    <source>
        <dbReference type="EMBL" id="PIO60181.1"/>
    </source>
</evidence>
<protein>
    <recommendedName>
        <fullName evidence="6">Piezo non-specific cation channel R-Ras-binding domain-containing protein</fullName>
    </recommendedName>
</protein>
<dbReference type="GO" id="GO:0050982">
    <property type="term" value="P:detection of mechanical stimulus"/>
    <property type="evidence" value="ECO:0007669"/>
    <property type="project" value="TreeGrafter"/>
</dbReference>
<organism evidence="4 5">
    <name type="scientific">Teladorsagia circumcincta</name>
    <name type="common">Brown stomach worm</name>
    <name type="synonym">Ostertagia circumcincta</name>
    <dbReference type="NCBI Taxonomy" id="45464"/>
    <lineage>
        <taxon>Eukaryota</taxon>
        <taxon>Metazoa</taxon>
        <taxon>Ecdysozoa</taxon>
        <taxon>Nematoda</taxon>
        <taxon>Chromadorea</taxon>
        <taxon>Rhabditida</taxon>
        <taxon>Rhabditina</taxon>
        <taxon>Rhabditomorpha</taxon>
        <taxon>Strongyloidea</taxon>
        <taxon>Trichostrongylidae</taxon>
        <taxon>Teladorsagia</taxon>
    </lineage>
</organism>
<dbReference type="GO" id="GO:0071260">
    <property type="term" value="P:cellular response to mechanical stimulus"/>
    <property type="evidence" value="ECO:0007669"/>
    <property type="project" value="TreeGrafter"/>
</dbReference>
<dbReference type="Proteomes" id="UP000230423">
    <property type="component" value="Unassembled WGS sequence"/>
</dbReference>
<dbReference type="GO" id="GO:0008381">
    <property type="term" value="F:mechanosensitive monoatomic ion channel activity"/>
    <property type="evidence" value="ECO:0007669"/>
    <property type="project" value="InterPro"/>
</dbReference>
<feature type="domain" description="Piezo THU9 and anchor" evidence="3">
    <location>
        <begin position="293"/>
        <end position="344"/>
    </location>
</feature>
<keyword evidence="1" id="KW-0812">Transmembrane</keyword>
<dbReference type="PANTHER" id="PTHR13167">
    <property type="entry name" value="PIEZO-TYPE MECHANOSENSITIVE ION CHANNEL COMPONENT"/>
    <property type="match status" value="1"/>
</dbReference>
<feature type="domain" description="Piezo transmembrane helical unit" evidence="2">
    <location>
        <begin position="112"/>
        <end position="234"/>
    </location>
</feature>
<evidence type="ECO:0008006" key="6">
    <source>
        <dbReference type="Google" id="ProtNLM"/>
    </source>
</evidence>
<gene>
    <name evidence="4" type="ORF">TELCIR_18329</name>
</gene>
<dbReference type="Pfam" id="PF23188">
    <property type="entry name" value="THU_Piezo1"/>
    <property type="match status" value="1"/>
</dbReference>
<keyword evidence="1" id="KW-1133">Transmembrane helix</keyword>
<accession>A0A2G9TQB7</accession>
<dbReference type="PANTHER" id="PTHR13167:SF25">
    <property type="entry name" value="PIEZO-TYPE MECHANOSENSITIVE ION CHANNEL COMPONENT"/>
    <property type="match status" value="1"/>
</dbReference>
<evidence type="ECO:0000256" key="1">
    <source>
        <dbReference type="SAM" id="Phobius"/>
    </source>
</evidence>
<evidence type="ECO:0000259" key="3">
    <source>
        <dbReference type="Pfam" id="PF24874"/>
    </source>
</evidence>
<dbReference type="InterPro" id="IPR027272">
    <property type="entry name" value="Piezo"/>
</dbReference>
<sequence>SMVVSLFKFLLKVATNGIDMLSSYLNRLSREHRYVAYVLSKEKEKLKEGRSESLSDTSVRLTDLRHRMNMDGLLLVQSEADIQRMESAAMTDWQERSVMARLMNAIGNCVAANTDLLCYFLAVLAHASGGGLITLPLPLMVFLWGTLSNPRPSKFFWVAMIAYTEFVIVTKFVCQFTIFEFNSVSTQSKQVANPLTAEKVLGVQRQSNFAAFDVPLLFALFFHRYMLRKLGLWKDANLTVTFQNRPDDEGAVDYLGPPLELKENFRGELLEISEKIHQCTAKVTISLEEDSSSAMENTVAQALYVVKCLYLLVSAWQIRNGYPQLCTGNLLTHAYGLANMIFFKM</sequence>
<feature type="non-terminal residue" evidence="4">
    <location>
        <position position="1"/>
    </location>
</feature>
<dbReference type="GO" id="GO:0042391">
    <property type="term" value="P:regulation of membrane potential"/>
    <property type="evidence" value="ECO:0007669"/>
    <property type="project" value="TreeGrafter"/>
</dbReference>
<dbReference type="InterPro" id="IPR056768">
    <property type="entry name" value="THU_Piezo"/>
</dbReference>
<feature type="transmembrane region" description="Helical" evidence="1">
    <location>
        <begin position="155"/>
        <end position="178"/>
    </location>
</feature>
<proteinExistence type="predicted"/>
<dbReference type="Pfam" id="PF24874">
    <property type="entry name" value="Piezo_THU9_anchor"/>
    <property type="match status" value="1"/>
</dbReference>
<keyword evidence="1" id="KW-0472">Membrane</keyword>
<keyword evidence="5" id="KW-1185">Reference proteome</keyword>